<dbReference type="RefSeq" id="WP_013740351.1">
    <property type="nucleotide sequence ID" value="NC_015436.1"/>
</dbReference>
<protein>
    <submittedName>
        <fullName evidence="3">SUF system FeS assembly protein, NifU family</fullName>
    </submittedName>
</protein>
<dbReference type="FunFam" id="3.90.1010.10:FF:000002">
    <property type="entry name" value="Iron-sulfur cluster assembly scaffold protein NifU"/>
    <property type="match status" value="1"/>
</dbReference>
<dbReference type="Gene3D" id="3.90.1010.10">
    <property type="match status" value="1"/>
</dbReference>
<accession>F4GLC6</accession>
<dbReference type="GO" id="GO:0016226">
    <property type="term" value="P:iron-sulfur cluster assembly"/>
    <property type="evidence" value="ECO:0007669"/>
    <property type="project" value="InterPro"/>
</dbReference>
<dbReference type="OrthoDB" id="9804157at2"/>
<proteinExistence type="inferred from homology"/>
<dbReference type="Proteomes" id="UP000007939">
    <property type="component" value="Chromosome"/>
</dbReference>
<reference evidence="3 4" key="2">
    <citation type="journal article" date="2012" name="Stand. Genomic Sci.">
        <title>Complete genome sequence of the termite hindgut bacterium Spirochaeta coccoides type strain (SPN1(T)), reclassification in the genus Sphaerochaeta as Sphaerochaeta coccoides comb. nov. and emendations of the family Spirochaetaceae and the genus Sphaerochaeta.</title>
        <authorList>
            <person name="Abt B."/>
            <person name="Han C."/>
            <person name="Scheuner C."/>
            <person name="Lu M."/>
            <person name="Lapidus A."/>
            <person name="Nolan M."/>
            <person name="Lucas S."/>
            <person name="Hammon N."/>
            <person name="Deshpande S."/>
            <person name="Cheng J.F."/>
            <person name="Tapia R."/>
            <person name="Goodwin L.A."/>
            <person name="Pitluck S."/>
            <person name="Liolios K."/>
            <person name="Pagani I."/>
            <person name="Ivanova N."/>
            <person name="Mavromatis K."/>
            <person name="Mikhailova N."/>
            <person name="Huntemann M."/>
            <person name="Pati A."/>
            <person name="Chen A."/>
            <person name="Palaniappan K."/>
            <person name="Land M."/>
            <person name="Hauser L."/>
            <person name="Brambilla E.M."/>
            <person name="Rohde M."/>
            <person name="Spring S."/>
            <person name="Gronow S."/>
            <person name="Goker M."/>
            <person name="Woyke T."/>
            <person name="Bristow J."/>
            <person name="Eisen J.A."/>
            <person name="Markowitz V."/>
            <person name="Hugenholtz P."/>
            <person name="Kyrpides N.C."/>
            <person name="Klenk H.P."/>
            <person name="Detter J.C."/>
        </authorList>
    </citation>
    <scope>NUCLEOTIDE SEQUENCE [LARGE SCALE GENOMIC DNA]</scope>
    <source>
        <strain evidence="4">ATCC BAA-1237 / DSM 17374 / SPN1</strain>
    </source>
</reference>
<dbReference type="STRING" id="760011.Spico_1760"/>
<dbReference type="PANTHER" id="PTHR10093">
    <property type="entry name" value="IRON-SULFUR CLUSTER ASSEMBLY ENZYME NIFU HOMOLOG"/>
    <property type="match status" value="1"/>
</dbReference>
<keyword evidence="4" id="KW-1185">Reference proteome</keyword>
<gene>
    <name evidence="3" type="ordered locus">Spico_1760</name>
</gene>
<dbReference type="eggNOG" id="COG0822">
    <property type="taxonomic scope" value="Bacteria"/>
</dbReference>
<dbReference type="CDD" id="cd06664">
    <property type="entry name" value="IscU_like"/>
    <property type="match status" value="1"/>
</dbReference>
<dbReference type="GO" id="GO:0005506">
    <property type="term" value="F:iron ion binding"/>
    <property type="evidence" value="ECO:0007669"/>
    <property type="project" value="InterPro"/>
</dbReference>
<dbReference type="InterPro" id="IPR002871">
    <property type="entry name" value="NIF_FeS_clus_asmbl_NifU_N"/>
</dbReference>
<dbReference type="HOGENOM" id="CLU_079283_4_0_12"/>
<evidence type="ECO:0000259" key="2">
    <source>
        <dbReference type="Pfam" id="PF01592"/>
    </source>
</evidence>
<dbReference type="AlphaFoldDB" id="F4GLC6"/>
<evidence type="ECO:0000256" key="1">
    <source>
        <dbReference type="ARBA" id="ARBA00006420"/>
    </source>
</evidence>
<dbReference type="SUPFAM" id="SSF82649">
    <property type="entry name" value="SufE/NifU"/>
    <property type="match status" value="1"/>
</dbReference>
<organism evidence="3 4">
    <name type="scientific">Parasphaerochaeta coccoides (strain ATCC BAA-1237 / DSM 17374 / SPN1)</name>
    <name type="common">Sphaerochaeta coccoides</name>
    <dbReference type="NCBI Taxonomy" id="760011"/>
    <lineage>
        <taxon>Bacteria</taxon>
        <taxon>Pseudomonadati</taxon>
        <taxon>Spirochaetota</taxon>
        <taxon>Spirochaetia</taxon>
        <taxon>Spirochaetales</taxon>
        <taxon>Sphaerochaetaceae</taxon>
        <taxon>Parasphaerochaeta</taxon>
    </lineage>
</organism>
<evidence type="ECO:0000313" key="3">
    <source>
        <dbReference type="EMBL" id="AEC02958.1"/>
    </source>
</evidence>
<reference evidence="4" key="1">
    <citation type="submission" date="2011-04" db="EMBL/GenBank/DDBJ databases">
        <title>The complete genome of Spirochaeta coccoides DSM 17374.</title>
        <authorList>
            <person name="Lucas S."/>
            <person name="Copeland A."/>
            <person name="Lapidus A."/>
            <person name="Bruce D."/>
            <person name="Goodwin L."/>
            <person name="Pitluck S."/>
            <person name="Peters L."/>
            <person name="Kyrpides N."/>
            <person name="Mavromatis K."/>
            <person name="Pagani I."/>
            <person name="Ivanova N."/>
            <person name="Ovchinnikova G."/>
            <person name="Lu M."/>
            <person name="Detter J.C."/>
            <person name="Tapia R."/>
            <person name="Han C."/>
            <person name="Land M."/>
            <person name="Hauser L."/>
            <person name="Markowitz V."/>
            <person name="Cheng J.-F."/>
            <person name="Hugenholtz P."/>
            <person name="Woyke T."/>
            <person name="Wu D."/>
            <person name="Spring S."/>
            <person name="Schroeder M."/>
            <person name="Brambilla E."/>
            <person name="Klenk H.-P."/>
            <person name="Eisen J.A."/>
        </authorList>
    </citation>
    <scope>NUCLEOTIDE SEQUENCE [LARGE SCALE GENOMIC DNA]</scope>
    <source>
        <strain evidence="4">ATCC BAA-1237 / DSM 17374 / SPN1</strain>
    </source>
</reference>
<evidence type="ECO:0000313" key="4">
    <source>
        <dbReference type="Proteomes" id="UP000007939"/>
    </source>
</evidence>
<feature type="domain" description="NIF system FeS cluster assembly NifU N-terminal" evidence="2">
    <location>
        <begin position="7"/>
        <end position="91"/>
    </location>
</feature>
<comment type="similarity">
    <text evidence="1">Belongs to the NifU family.</text>
</comment>
<dbReference type="EMBL" id="CP002659">
    <property type="protein sequence ID" value="AEC02958.1"/>
    <property type="molecule type" value="Genomic_DNA"/>
</dbReference>
<sequence>MDLKEIYTQVIMVHNASTRNKRHVEHPTATIKGVNPSCGDEIELELRLSPEGVVEDVAFTGTGCAISQASASVMADLVRGKTLAEARRLEGLFLEMVRDGKLDDETIGHLQEAAAFSNVSHMPARVKCAVLGWHTLNEALDASEAKEGGKDGGNGG</sequence>
<name>F4GLC6_PARC1</name>
<dbReference type="GO" id="GO:0051536">
    <property type="term" value="F:iron-sulfur cluster binding"/>
    <property type="evidence" value="ECO:0007669"/>
    <property type="project" value="InterPro"/>
</dbReference>
<dbReference type="Pfam" id="PF01592">
    <property type="entry name" value="NifU_N"/>
    <property type="match status" value="1"/>
</dbReference>
<dbReference type="KEGG" id="scc:Spico_1760"/>
<dbReference type="NCBIfam" id="TIGR01994">
    <property type="entry name" value="SUF_scaf_2"/>
    <property type="match status" value="1"/>
</dbReference>